<dbReference type="InterPro" id="IPR011060">
    <property type="entry name" value="RibuloseP-bd_barrel"/>
</dbReference>
<reference evidence="8 9" key="1">
    <citation type="submission" date="2019-02" db="EMBL/GenBank/DDBJ databases">
        <title>Deep-cultivation of Planctomycetes and their phenomic and genomic characterization uncovers novel biology.</title>
        <authorList>
            <person name="Wiegand S."/>
            <person name="Jogler M."/>
            <person name="Boedeker C."/>
            <person name="Pinto D."/>
            <person name="Vollmers J."/>
            <person name="Rivas-Marin E."/>
            <person name="Kohn T."/>
            <person name="Peeters S.H."/>
            <person name="Heuer A."/>
            <person name="Rast P."/>
            <person name="Oberbeckmann S."/>
            <person name="Bunk B."/>
            <person name="Jeske O."/>
            <person name="Meyerdierks A."/>
            <person name="Storesund J.E."/>
            <person name="Kallscheuer N."/>
            <person name="Luecker S."/>
            <person name="Lage O.M."/>
            <person name="Pohl T."/>
            <person name="Merkel B.J."/>
            <person name="Hornburger P."/>
            <person name="Mueller R.-W."/>
            <person name="Bruemmer F."/>
            <person name="Labrenz M."/>
            <person name="Spormann A.M."/>
            <person name="Op den Camp H."/>
            <person name="Overmann J."/>
            <person name="Amann R."/>
            <person name="Jetten M.S.M."/>
            <person name="Mascher T."/>
            <person name="Medema M.H."/>
            <person name="Devos D.P."/>
            <person name="Kaster A.-K."/>
            <person name="Ovreas L."/>
            <person name="Rohde M."/>
            <person name="Galperin M.Y."/>
            <person name="Jogler C."/>
        </authorList>
    </citation>
    <scope>NUCLEOTIDE SEQUENCE [LARGE SCALE GENOMIC DNA]</scope>
    <source>
        <strain evidence="8 9">ETA_A8</strain>
    </source>
</reference>
<gene>
    <name evidence="8" type="ORF">ETAA8_51150</name>
</gene>
<accession>A0A517YID6</accession>
<evidence type="ECO:0000256" key="4">
    <source>
        <dbReference type="ARBA" id="ARBA00023270"/>
    </source>
</evidence>
<evidence type="ECO:0000256" key="5">
    <source>
        <dbReference type="ARBA" id="ARBA00032523"/>
    </source>
</evidence>
<keyword evidence="4" id="KW-0704">Schiff base</keyword>
<dbReference type="InterPro" id="IPR007565">
    <property type="entry name" value="4HFCP_synth"/>
</dbReference>
<feature type="active site" description="Proton acceptor" evidence="7">
    <location>
        <position position="82"/>
    </location>
</feature>
<evidence type="ECO:0000313" key="8">
    <source>
        <dbReference type="EMBL" id="QDU29997.1"/>
    </source>
</evidence>
<organism evidence="8 9">
    <name type="scientific">Anatilimnocola aggregata</name>
    <dbReference type="NCBI Taxonomy" id="2528021"/>
    <lineage>
        <taxon>Bacteria</taxon>
        <taxon>Pseudomonadati</taxon>
        <taxon>Planctomycetota</taxon>
        <taxon>Planctomycetia</taxon>
        <taxon>Pirellulales</taxon>
        <taxon>Pirellulaceae</taxon>
        <taxon>Anatilimnocola</taxon>
    </lineage>
</organism>
<dbReference type="AlphaFoldDB" id="A0A517YID6"/>
<evidence type="ECO:0000313" key="9">
    <source>
        <dbReference type="Proteomes" id="UP000315017"/>
    </source>
</evidence>
<comment type="function">
    <text evidence="1">Catalyzes the formation of 4-(hydroxymethyl)-2-furancarboxaldehyde phosphate (4-HFC-P) from two molecules of glyceraldehyde-3-P (GA-3-P).</text>
</comment>
<name>A0A517YID6_9BACT</name>
<dbReference type="PIRSF" id="PIRSF015957">
    <property type="entry name" value="UCP015957"/>
    <property type="match status" value="1"/>
</dbReference>
<proteinExistence type="predicted"/>
<dbReference type="RefSeq" id="WP_145094722.1">
    <property type="nucleotide sequence ID" value="NZ_CP036274.1"/>
</dbReference>
<evidence type="ECO:0000256" key="6">
    <source>
        <dbReference type="ARBA" id="ARBA00047628"/>
    </source>
</evidence>
<dbReference type="KEGG" id="aagg:ETAA8_51150"/>
<dbReference type="Proteomes" id="UP000315017">
    <property type="component" value="Chromosome"/>
</dbReference>
<feature type="active site" description="Schiff-base intermediate with substrate" evidence="7">
    <location>
        <position position="28"/>
    </location>
</feature>
<dbReference type="EMBL" id="CP036274">
    <property type="protein sequence ID" value="QDU29997.1"/>
    <property type="molecule type" value="Genomic_DNA"/>
</dbReference>
<evidence type="ECO:0000256" key="7">
    <source>
        <dbReference type="PIRSR" id="PIRSR015957-1"/>
    </source>
</evidence>
<dbReference type="OrthoDB" id="289419at2"/>
<dbReference type="SUPFAM" id="SSF51366">
    <property type="entry name" value="Ribulose-phoshate binding barrel"/>
    <property type="match status" value="1"/>
</dbReference>
<evidence type="ECO:0000256" key="3">
    <source>
        <dbReference type="ARBA" id="ARBA00023239"/>
    </source>
</evidence>
<protein>
    <recommendedName>
        <fullName evidence="2">(5-formylfuran-3-yl)methyl phosphate synthase</fullName>
        <ecNumber evidence="2">4.2.3.153</ecNumber>
    </recommendedName>
    <alternativeName>
        <fullName evidence="5">4-(hydroxymethyl)-2-furancarboxaldehyde-phosphate synthase</fullName>
    </alternativeName>
</protein>
<sequence length="237" mass="24814">MTRLLVSVQGPDEALLAVECGAQLIDVKDPRHGSLGATSPAVWQAVMAAVGEYMPVSAALGELLDREVLGRAQATAGLTFAKVGLAGCGALNDWQARWYAWQQSLATGVQAVAVIYADWNSCGAPAPDEVLDLAAQADIAAVLIDTFDKTRGSVLQLRSTAELAALASEVQQAQLMLVVAGSLQLGDVSALLPLRPAYLAVRGAVCDGPRSGQLSAAKIRQWSRALSTPQDHCQALR</sequence>
<evidence type="ECO:0000256" key="1">
    <source>
        <dbReference type="ARBA" id="ARBA00003810"/>
    </source>
</evidence>
<evidence type="ECO:0000256" key="2">
    <source>
        <dbReference type="ARBA" id="ARBA00012553"/>
    </source>
</evidence>
<dbReference type="EC" id="4.2.3.153" evidence="2"/>
<keyword evidence="9" id="KW-1185">Reference proteome</keyword>
<dbReference type="GO" id="GO:0016829">
    <property type="term" value="F:lyase activity"/>
    <property type="evidence" value="ECO:0007669"/>
    <property type="project" value="UniProtKB-KW"/>
</dbReference>
<comment type="catalytic activity">
    <reaction evidence="6">
        <text>2 D-glyceraldehyde 3-phosphate = 4-(hydroxymethyl)-2-furancarboxaldehyde phosphate + phosphate + 2 H2O</text>
        <dbReference type="Rhea" id="RHEA:43536"/>
        <dbReference type="ChEBI" id="CHEBI:15377"/>
        <dbReference type="ChEBI" id="CHEBI:43474"/>
        <dbReference type="ChEBI" id="CHEBI:59776"/>
        <dbReference type="ChEBI" id="CHEBI:83407"/>
        <dbReference type="EC" id="4.2.3.153"/>
    </reaction>
</comment>
<dbReference type="Pfam" id="PF04476">
    <property type="entry name" value="4HFCP_synth"/>
    <property type="match status" value="1"/>
</dbReference>
<keyword evidence="3" id="KW-0456">Lyase</keyword>